<dbReference type="InterPro" id="IPR024983">
    <property type="entry name" value="CHAT_dom"/>
</dbReference>
<dbReference type="Proteomes" id="UP000319160">
    <property type="component" value="Unassembled WGS sequence"/>
</dbReference>
<protein>
    <recommendedName>
        <fullName evidence="1">CHAT domain-containing protein</fullName>
    </recommendedName>
</protein>
<sequence length="89" mass="9881">MSLGRLLKYTHQEVQEVKGILTPVISECIVASDHRDQVTAHLPHCGIFHFAGQGLTDEKGPLKSHLLLATEDRRAGPFKIATLLKLNLR</sequence>
<dbReference type="Pfam" id="PF12770">
    <property type="entry name" value="CHAT"/>
    <property type="match status" value="1"/>
</dbReference>
<organism evidence="2 3">
    <name type="scientific">Xylaria flabelliformis</name>
    <dbReference type="NCBI Taxonomy" id="2512241"/>
    <lineage>
        <taxon>Eukaryota</taxon>
        <taxon>Fungi</taxon>
        <taxon>Dikarya</taxon>
        <taxon>Ascomycota</taxon>
        <taxon>Pezizomycotina</taxon>
        <taxon>Sordariomycetes</taxon>
        <taxon>Xylariomycetidae</taxon>
        <taxon>Xylariales</taxon>
        <taxon>Xylariaceae</taxon>
        <taxon>Xylaria</taxon>
    </lineage>
</organism>
<feature type="domain" description="CHAT" evidence="1">
    <location>
        <begin position="7"/>
        <end position="89"/>
    </location>
</feature>
<comment type="caution">
    <text evidence="2">The sequence shown here is derived from an EMBL/GenBank/DDBJ whole genome shotgun (WGS) entry which is preliminary data.</text>
</comment>
<evidence type="ECO:0000313" key="2">
    <source>
        <dbReference type="EMBL" id="TRX88983.1"/>
    </source>
</evidence>
<gene>
    <name evidence="2" type="ORF">FHL15_010105</name>
</gene>
<evidence type="ECO:0000259" key="1">
    <source>
        <dbReference type="Pfam" id="PF12770"/>
    </source>
</evidence>
<evidence type="ECO:0000313" key="3">
    <source>
        <dbReference type="Proteomes" id="UP000319160"/>
    </source>
</evidence>
<name>A0A553HLZ8_9PEZI</name>
<reference evidence="3" key="1">
    <citation type="submission" date="2019-06" db="EMBL/GenBank/DDBJ databases">
        <title>Draft genome sequence of the griseofulvin-producing fungus Xylaria cubensis strain G536.</title>
        <authorList>
            <person name="Mead M.E."/>
            <person name="Raja H.A."/>
            <person name="Steenwyk J.L."/>
            <person name="Knowles S.L."/>
            <person name="Oberlies N.H."/>
            <person name="Rokas A."/>
        </authorList>
    </citation>
    <scope>NUCLEOTIDE SEQUENCE [LARGE SCALE GENOMIC DNA]</scope>
    <source>
        <strain evidence="3">G536</strain>
    </source>
</reference>
<proteinExistence type="predicted"/>
<dbReference type="EMBL" id="VFLP01000076">
    <property type="protein sequence ID" value="TRX88983.1"/>
    <property type="molecule type" value="Genomic_DNA"/>
</dbReference>
<keyword evidence="3" id="KW-1185">Reference proteome</keyword>
<dbReference type="AlphaFoldDB" id="A0A553HLZ8"/>
<accession>A0A553HLZ8</accession>
<dbReference type="OrthoDB" id="9991317at2759"/>